<feature type="compositionally biased region" description="Polar residues" evidence="1">
    <location>
        <begin position="215"/>
        <end position="226"/>
    </location>
</feature>
<evidence type="ECO:0000259" key="3">
    <source>
        <dbReference type="PROSITE" id="PS51272"/>
    </source>
</evidence>
<dbReference type="Proteomes" id="UP000076925">
    <property type="component" value="Unassembled WGS sequence"/>
</dbReference>
<feature type="region of interest" description="Disordered" evidence="1">
    <location>
        <begin position="184"/>
        <end position="226"/>
    </location>
</feature>
<dbReference type="OrthoDB" id="452152at2"/>
<protein>
    <submittedName>
        <fullName evidence="4">S-layer protein</fullName>
    </submittedName>
</protein>
<dbReference type="InterPro" id="IPR001119">
    <property type="entry name" value="SLH_dom"/>
</dbReference>
<dbReference type="PROSITE" id="PS51272">
    <property type="entry name" value="SLH"/>
    <property type="match status" value="2"/>
</dbReference>
<reference evidence="4 5" key="1">
    <citation type="journal article" date="2013" name="Genome Biol. Evol.">
        <title>Genomes of Stigonematalean cyanobacteria (subsection V) and the evolution of oxygenic photosynthesis from prokaryotes to plastids.</title>
        <authorList>
            <person name="Dagan T."/>
            <person name="Roettger M."/>
            <person name="Stucken K."/>
            <person name="Landan G."/>
            <person name="Koch R."/>
            <person name="Major P."/>
            <person name="Gould S.B."/>
            <person name="Goremykin V.V."/>
            <person name="Rippka R."/>
            <person name="Tandeau de Marsac N."/>
            <person name="Gugger M."/>
            <person name="Lockhart P.J."/>
            <person name="Allen J.F."/>
            <person name="Brune I."/>
            <person name="Maus I."/>
            <person name="Puhler A."/>
            <person name="Martin W.F."/>
        </authorList>
    </citation>
    <scope>NUCLEOTIDE SEQUENCE [LARGE SCALE GENOMIC DNA]</scope>
    <source>
        <strain evidence="4 5">PCC 7110</strain>
    </source>
</reference>
<dbReference type="STRING" id="128403.WA1_40510"/>
<evidence type="ECO:0000313" key="5">
    <source>
        <dbReference type="Proteomes" id="UP000076925"/>
    </source>
</evidence>
<evidence type="ECO:0000313" key="4">
    <source>
        <dbReference type="EMBL" id="KYC36029.1"/>
    </source>
</evidence>
<feature type="region of interest" description="Disordered" evidence="1">
    <location>
        <begin position="42"/>
        <end position="63"/>
    </location>
</feature>
<feature type="domain" description="SLH" evidence="3">
    <location>
        <begin position="321"/>
        <end position="389"/>
    </location>
</feature>
<dbReference type="RefSeq" id="WP_017742710.1">
    <property type="nucleotide sequence ID" value="NZ_KQ976354.1"/>
</dbReference>
<evidence type="ECO:0000256" key="1">
    <source>
        <dbReference type="SAM" id="MobiDB-lite"/>
    </source>
</evidence>
<organism evidence="4 5">
    <name type="scientific">Scytonema hofmannii PCC 7110</name>
    <dbReference type="NCBI Taxonomy" id="128403"/>
    <lineage>
        <taxon>Bacteria</taxon>
        <taxon>Bacillati</taxon>
        <taxon>Cyanobacteriota</taxon>
        <taxon>Cyanophyceae</taxon>
        <taxon>Nostocales</taxon>
        <taxon>Scytonemataceae</taxon>
        <taxon>Scytonema</taxon>
    </lineage>
</organism>
<dbReference type="EMBL" id="ANNX02000047">
    <property type="protein sequence ID" value="KYC36029.1"/>
    <property type="molecule type" value="Genomic_DNA"/>
</dbReference>
<proteinExistence type="predicted"/>
<dbReference type="AlphaFoldDB" id="A0A139WUD2"/>
<feature type="chain" id="PRO_5007300434" evidence="2">
    <location>
        <begin position="25"/>
        <end position="472"/>
    </location>
</feature>
<gene>
    <name evidence="4" type="ORF">WA1_40510</name>
</gene>
<feature type="domain" description="SLH" evidence="3">
    <location>
        <begin position="239"/>
        <end position="312"/>
    </location>
</feature>
<feature type="compositionally biased region" description="Low complexity" evidence="1">
    <location>
        <begin position="184"/>
        <end position="197"/>
    </location>
</feature>
<feature type="signal peptide" evidence="2">
    <location>
        <begin position="1"/>
        <end position="24"/>
    </location>
</feature>
<comment type="caution">
    <text evidence="4">The sequence shown here is derived from an EMBL/GenBank/DDBJ whole genome shotgun (WGS) entry which is preliminary data.</text>
</comment>
<keyword evidence="2" id="KW-0732">Signal</keyword>
<keyword evidence="5" id="KW-1185">Reference proteome</keyword>
<dbReference type="PROSITE" id="PS51257">
    <property type="entry name" value="PROKAR_LIPOPROTEIN"/>
    <property type="match status" value="1"/>
</dbReference>
<dbReference type="PANTHER" id="PTHR33740">
    <property type="entry name" value="GPI-ANCHORED ADHESIN-LIKE PROTEIN"/>
    <property type="match status" value="1"/>
</dbReference>
<evidence type="ECO:0000256" key="2">
    <source>
        <dbReference type="SAM" id="SignalP"/>
    </source>
</evidence>
<dbReference type="Pfam" id="PF00395">
    <property type="entry name" value="SLH"/>
    <property type="match status" value="1"/>
</dbReference>
<sequence length="472" mass="51104">MLQSKRPVVAISVAVLLAALTACANSPTAKEIERSLAADPKLSSNPVSLASQEASTNQQQQTNRATVNLPADFPKDIPLYPNANLQEVTPPSDEKLGASSTRWVSIDPSNIIASYYLQQLPANNWQIVQQSNEQGNFIEARRDRLLLKVSIQPKTVTNAAPNQPQTSTEIVIDYQPNSTAIAQATPTPTSSPETTATEVPQPSESQFVGPVRSNEPITQPNTTSEPTNITANATAISNPQEFSDLSKAPQEFQRYIRDLAELGVLSVSSNAAKSDRGVATNQFEPNKIIARREYARWLVTANNTIYASDPAKQIRLASSGSQPAFSDVPKTDPDFPVIQGLAEAGLIPSLLSGDSTAVLFRSGAPLTREQLILWKVPLDIRQALPNANLEAIKQTWGFQDAGKIDPKALRAILADHQNGEQSNIRRVFGYTTLFQPKKPVTRAEAAAVLWYVGTQGEGISATEALNVKRPPN</sequence>
<name>A0A139WUD2_9CYAN</name>
<accession>A0A139WUD2</accession>
<dbReference type="PANTHER" id="PTHR33740:SF3">
    <property type="entry name" value="GPI-ANCHORED ADHESIN-LIKE PROTEIN"/>
    <property type="match status" value="1"/>
</dbReference>